<gene>
    <name evidence="1" type="ORF">AKJ09_08519</name>
</gene>
<proteinExistence type="predicted"/>
<accession>A0A0K1Q7R2</accession>
<keyword evidence="2" id="KW-1185">Reference proteome</keyword>
<dbReference type="KEGG" id="llu:AKJ09_08519"/>
<dbReference type="EMBL" id="CP012333">
    <property type="protein sequence ID" value="AKV01856.1"/>
    <property type="molecule type" value="Genomic_DNA"/>
</dbReference>
<evidence type="ECO:0000313" key="1">
    <source>
        <dbReference type="EMBL" id="AKV01856.1"/>
    </source>
</evidence>
<organism evidence="1 2">
    <name type="scientific">Labilithrix luteola</name>
    <dbReference type="NCBI Taxonomy" id="1391654"/>
    <lineage>
        <taxon>Bacteria</taxon>
        <taxon>Pseudomonadati</taxon>
        <taxon>Myxococcota</taxon>
        <taxon>Polyangia</taxon>
        <taxon>Polyangiales</taxon>
        <taxon>Labilitrichaceae</taxon>
        <taxon>Labilithrix</taxon>
    </lineage>
</organism>
<dbReference type="STRING" id="1391654.AKJ09_08519"/>
<evidence type="ECO:0000313" key="2">
    <source>
        <dbReference type="Proteomes" id="UP000064967"/>
    </source>
</evidence>
<protein>
    <submittedName>
        <fullName evidence="1">Uncharacterized protein</fullName>
    </submittedName>
</protein>
<name>A0A0K1Q7R2_9BACT</name>
<sequence length="109" mass="12135">MLAAVAPALRAQLAAHALATPLWLYATRQTPRPARVRRRRGWLVWRWRHRHARDRRHARARSHLANVGDGGLDGSSALVAHIVASPLTGMAIDRIHAFSVALLAVQRSF</sequence>
<reference evidence="1 2" key="1">
    <citation type="submission" date="2015-08" db="EMBL/GenBank/DDBJ databases">
        <authorList>
            <person name="Babu N.S."/>
            <person name="Beckwith C.J."/>
            <person name="Beseler K.G."/>
            <person name="Brison A."/>
            <person name="Carone J.V."/>
            <person name="Caskin T.P."/>
            <person name="Diamond M."/>
            <person name="Durham M.E."/>
            <person name="Foxe J.M."/>
            <person name="Go M."/>
            <person name="Henderson B.A."/>
            <person name="Jones I.B."/>
            <person name="McGettigan J.A."/>
            <person name="Micheletti S.J."/>
            <person name="Nasrallah M.E."/>
            <person name="Ortiz D."/>
            <person name="Piller C.R."/>
            <person name="Privatt S.R."/>
            <person name="Schneider S.L."/>
            <person name="Sharp S."/>
            <person name="Smith T.C."/>
            <person name="Stanton J.D."/>
            <person name="Ullery H.E."/>
            <person name="Wilson R.J."/>
            <person name="Serrano M.G."/>
            <person name="Buck G."/>
            <person name="Lee V."/>
            <person name="Wang Y."/>
            <person name="Carvalho R."/>
            <person name="Voegtly L."/>
            <person name="Shi R."/>
            <person name="Duckworth R."/>
            <person name="Johnson A."/>
            <person name="Loviza R."/>
            <person name="Walstead R."/>
            <person name="Shah Z."/>
            <person name="Kiflezghi M."/>
            <person name="Wade K."/>
            <person name="Ball S.L."/>
            <person name="Bradley K.W."/>
            <person name="Asai D.J."/>
            <person name="Bowman C.A."/>
            <person name="Russell D.A."/>
            <person name="Pope W.H."/>
            <person name="Jacobs-Sera D."/>
            <person name="Hendrix R.W."/>
            <person name="Hatfull G.F."/>
        </authorList>
    </citation>
    <scope>NUCLEOTIDE SEQUENCE [LARGE SCALE GENOMIC DNA]</scope>
    <source>
        <strain evidence="1 2">DSM 27648</strain>
    </source>
</reference>
<dbReference type="AlphaFoldDB" id="A0A0K1Q7R2"/>
<dbReference type="Proteomes" id="UP000064967">
    <property type="component" value="Chromosome"/>
</dbReference>